<dbReference type="KEGG" id="uam:UABAM_00909"/>
<feature type="compositionally biased region" description="Acidic residues" evidence="1">
    <location>
        <begin position="1323"/>
        <end position="1382"/>
    </location>
</feature>
<organism evidence="2 3">
    <name type="scientific">Uabimicrobium amorphum</name>
    <dbReference type="NCBI Taxonomy" id="2596890"/>
    <lineage>
        <taxon>Bacteria</taxon>
        <taxon>Pseudomonadati</taxon>
        <taxon>Planctomycetota</taxon>
        <taxon>Candidatus Uabimicrobiia</taxon>
        <taxon>Candidatus Uabimicrobiales</taxon>
        <taxon>Candidatus Uabimicrobiaceae</taxon>
        <taxon>Candidatus Uabimicrobium</taxon>
    </lineage>
</organism>
<reference evidence="2 3" key="1">
    <citation type="submission" date="2019-08" db="EMBL/GenBank/DDBJ databases">
        <title>Complete genome sequence of Candidatus Uab amorphum.</title>
        <authorList>
            <person name="Shiratori T."/>
            <person name="Suzuki S."/>
            <person name="Kakizawa Y."/>
            <person name="Ishida K."/>
        </authorList>
    </citation>
    <scope>NUCLEOTIDE SEQUENCE [LARGE SCALE GENOMIC DNA]</scope>
    <source>
        <strain evidence="2 3">SRT547</strain>
    </source>
</reference>
<sequence>MKYILLLLCCSFLAANEIGFDEWFNLQKDRSESLKQLIPGTKEYYYYHALYYQQQKQYPKVKEILTKWIENYGTTSQVREIENRQALLDYEKNPQESLQHIVETLGISFDHQKRQVATKVQYPSSLNQNLIATEKLFKYALAQRRYRQIHNSSWEFFVNENLSPNARRHMLKNLTYPDHERLPALVVEDLQYRYSRGFGSLKIHSKLLLKQLEECLKRMPQLINNNTFIQTYIRKLHPHADSNWQQDDNEHRSYLYKLWKFAKKLPPAQNSLKAHILYNYLLLNLRQGKYPKALFMSYIKLPRNDGYSNEEFFENAEYEADTEANYSRDTGLKNIDGDDTVINEYLLHFFKTADNYDEYSRYIDESILKELFAESKITNGVGDKEQWYSLLSVEDYQRLTNRVDLKFTVDNQQYFRSNDKVQLKIAVKNVKDLIVKTYVVHTKNYYTKNNDEVNTAIDLDGLIANHEQVMRYHQVAQIRHIETLDFPHIQKSGVYIIECIGNGKSSRALIRKGNLMCIERVGAAGHVFSVYDDQQNLLKTAQIHYGNRLFSADKDGEITIPFSKRPGQQKYIVSHNNFSMLKTFQHQAENYKFSAGIYIDREQLLRQKSCQIIVRPRLYVNNNPISISLLEDVTLQIETTNRDGIQNTQDIKDFKLSDSAETTYTFKVPEKLQKITVTLSGKVENISKGSKENLSRKISHQINSIDSTYNVEDLFLRRVGKKYILQVLGKTGEAREKRIVKIKCQHRHFTNTIHVTLQTNKNGHVDLGKLQNIQTVSASGADNVTHHWYLHNDKRSYPQTLHIATGEKLSLPILDDHTNTRDICSLLELRNGTFVSEKNANVSQKNGFLQIENLSAGDYHLWLKKARQRITIRVATGSKKHHTVVSAKRYLELRNRNPLHIVNITQQKNKLRVQLRNHQKNTRVHIIATHFVPEMDIFSVFGGVYSATPQSRNIQQPISIYLSGRNIGDEYRYILNRKYAKKYPGNSLARPSLLLNPWSLRDTHTTQQTAESGERWGDIHKPLYGTRNGSGIIHTGAPYDRRQSNSAYSNFDFLQNASLVLANLKPDKNGVVELTVSTLQPRQHIHVVAVDHDDIVYREWGLARDKDHFRDLRLAQSFDRETHFAERKETTAVLSGRLFNINDITTSKIEVYDSLQKVHSLFSVLTKNEHLQKFDFVLRWPQLDTKEKNRLYSEHACHELNFFLYQKDRKYFNNVIKPYLKNKKHKTFIDHWLLENDLKKYLKPWHFHRLNVVERILLGQRHNGTNIFRQINDVNLLRNVNVDDLNRRYRTAIQLSSLTTQDDLGLDRALDEVTDKKPLPDATEYDEEKESEEYSEEEAMDEAEEAGDEWGDDEGDSDDDWDDGAGDDSGEEGEWDDNEVNEPTDGPAFSEKDIDVDRKRDEKRRKTTRSFYRGPEKTKEWVENNYYHRRIEEQVASLIRVNNFWRDYAAHRQGPFLSGNFIEATQNFSEMMFALAVLDLPFTAKKHQVEYIKEKMTLSPGSAVIVFHQQIQKSTVKNKNSILTRQRFFPQSNPYIYVDNQRVENFIDGEFQVGKVYGCQIIITNPTSRKRKINVLMQIPQGAIPIHRGFVAESRYYELNPYATEAIKYYFYFPFSGNFALYPVHISENETIIAHEKPQAFKVVKVLSQQDTTSWDYISQHATQDEVIRYLRTENLSRIDLQLIAFRMKDASFFSRAIAILQQRQAYNNTLWSYSLKHNDPQVIRQYLPHTSYANGCGDYIDSQLLSVNPVERHRYQHREYWPLVHPRVNQLGSKRQILNQQFFIQYQDFMKYMRYRPNLSDEDLLTCAMYLLLQDRVDDVLAILQRVDHQKLETQIQYDYLQSYMAFYLEKPQNAKEIANKYKNYPVERWRAFFSDVLAQIDELESSEAKQQKQEGKKEDVVKNTQDFDFVIEQRQIRLQYHNIADCQVNYYPMDLELLFSRNPFVKSTADQFSIIHPNSTQKISLDKKQQKMTHALPQKYVEQNVLVEVVAGGKTKAQAYYPHNLKLHVAQNYGQLQVRDAKSNSMLKKVYVKVYAKYNDGTVQFYKDGYTDLRGRFDYASLSTDNLDRVQMFSILILSEKHGAIVREVKPPKM</sequence>
<feature type="region of interest" description="Disordered" evidence="1">
    <location>
        <begin position="1311"/>
        <end position="1410"/>
    </location>
</feature>
<evidence type="ECO:0000313" key="3">
    <source>
        <dbReference type="Proteomes" id="UP000326354"/>
    </source>
</evidence>
<protein>
    <submittedName>
        <fullName evidence="2">Uncharacterized protein</fullName>
    </submittedName>
</protein>
<dbReference type="InterPro" id="IPR053095">
    <property type="entry name" value="Actin-binding/GATA_Znf"/>
</dbReference>
<evidence type="ECO:0000256" key="1">
    <source>
        <dbReference type="SAM" id="MobiDB-lite"/>
    </source>
</evidence>
<accession>A0A5S9F1H1</accession>
<gene>
    <name evidence="2" type="ORF">UABAM_00909</name>
</gene>
<proteinExistence type="predicted"/>
<evidence type="ECO:0000313" key="2">
    <source>
        <dbReference type="EMBL" id="BBM82566.1"/>
    </source>
</evidence>
<dbReference type="PANTHER" id="PTHR23246:SF21">
    <property type="entry name" value="ACTIN-BINDING PROTEIN F"/>
    <property type="match status" value="1"/>
</dbReference>
<dbReference type="EMBL" id="AP019860">
    <property type="protein sequence ID" value="BBM82566.1"/>
    <property type="molecule type" value="Genomic_DNA"/>
</dbReference>
<dbReference type="RefSeq" id="WP_151966803.1">
    <property type="nucleotide sequence ID" value="NZ_AP019860.1"/>
</dbReference>
<feature type="compositionally biased region" description="Basic and acidic residues" evidence="1">
    <location>
        <begin position="1390"/>
        <end position="1400"/>
    </location>
</feature>
<dbReference type="Proteomes" id="UP000326354">
    <property type="component" value="Chromosome"/>
</dbReference>
<name>A0A5S9F1H1_UABAM</name>
<keyword evidence="3" id="KW-1185">Reference proteome</keyword>
<dbReference type="OrthoDB" id="173865at2"/>
<dbReference type="PANTHER" id="PTHR23246">
    <property type="entry name" value="NEW-GLUE PROTEIN"/>
    <property type="match status" value="1"/>
</dbReference>